<dbReference type="PANTHER" id="PTHR36439">
    <property type="entry name" value="BLL4334 PROTEIN"/>
    <property type="match status" value="1"/>
</dbReference>
<dbReference type="SUPFAM" id="SSF160379">
    <property type="entry name" value="SP0830-like"/>
    <property type="match status" value="1"/>
</dbReference>
<reference evidence="1 2" key="1">
    <citation type="submission" date="2023-07" db="EMBL/GenBank/DDBJ databases">
        <title>Sorghum-associated microbial communities from plants grown in Nebraska, USA.</title>
        <authorList>
            <person name="Schachtman D."/>
        </authorList>
    </citation>
    <scope>NUCLEOTIDE SEQUENCE [LARGE SCALE GENOMIC DNA]</scope>
    <source>
        <strain evidence="1 2">BE314</strain>
    </source>
</reference>
<accession>A0ABU1YQ22</accession>
<organism evidence="1 2">
    <name type="scientific">Roseateles saccharophilus</name>
    <name type="common">Pseudomonas saccharophila</name>
    <dbReference type="NCBI Taxonomy" id="304"/>
    <lineage>
        <taxon>Bacteria</taxon>
        <taxon>Pseudomonadati</taxon>
        <taxon>Pseudomonadota</taxon>
        <taxon>Betaproteobacteria</taxon>
        <taxon>Burkholderiales</taxon>
        <taxon>Sphaerotilaceae</taxon>
        <taxon>Roseateles</taxon>
    </lineage>
</organism>
<evidence type="ECO:0000313" key="2">
    <source>
        <dbReference type="Proteomes" id="UP001180453"/>
    </source>
</evidence>
<dbReference type="Gene3D" id="3.30.70.1280">
    <property type="entry name" value="SP0830-like domains"/>
    <property type="match status" value="1"/>
</dbReference>
<keyword evidence="2" id="KW-1185">Reference proteome</keyword>
<name>A0ABU1YQ22_ROSSA</name>
<sequence>MPRYVALLRGVSPMNAKMPELKRCFEEAGFTDVKTLLSSGNVAFSTARSASVAALQRRVEKAMLDGQGHSFMTLVRSTAHLQQLIQADPFAGFKVRSGSKRVVTFLPEPLQRSPVKLPVTHGEACIHGLDGAEVFCSYVPEAKGPVFMYLLEKTFGKAITTRTWETVMKCAAA</sequence>
<dbReference type="RefSeq" id="WP_310267359.1">
    <property type="nucleotide sequence ID" value="NZ_JAVDXU010000002.1"/>
</dbReference>
<dbReference type="PIRSF" id="PIRSF008502">
    <property type="entry name" value="UCP008502"/>
    <property type="match status" value="1"/>
</dbReference>
<protein>
    <submittedName>
        <fullName evidence="1">Uncharacterized protein (DUF1697 family)</fullName>
    </submittedName>
</protein>
<gene>
    <name evidence="1" type="ORF">J2X20_003615</name>
</gene>
<comment type="caution">
    <text evidence="1">The sequence shown here is derived from an EMBL/GenBank/DDBJ whole genome shotgun (WGS) entry which is preliminary data.</text>
</comment>
<dbReference type="Proteomes" id="UP001180453">
    <property type="component" value="Unassembled WGS sequence"/>
</dbReference>
<proteinExistence type="predicted"/>
<dbReference type="Pfam" id="PF08002">
    <property type="entry name" value="DUF1697"/>
    <property type="match status" value="1"/>
</dbReference>
<evidence type="ECO:0000313" key="1">
    <source>
        <dbReference type="EMBL" id="MDR7270957.1"/>
    </source>
</evidence>
<dbReference type="PANTHER" id="PTHR36439:SF1">
    <property type="entry name" value="DUF1697 DOMAIN-CONTAINING PROTEIN"/>
    <property type="match status" value="1"/>
</dbReference>
<dbReference type="InterPro" id="IPR012545">
    <property type="entry name" value="DUF1697"/>
</dbReference>
<dbReference type="EMBL" id="JAVDXU010000002">
    <property type="protein sequence ID" value="MDR7270957.1"/>
    <property type="molecule type" value="Genomic_DNA"/>
</dbReference>